<feature type="region of interest" description="Disordered" evidence="1">
    <location>
        <begin position="220"/>
        <end position="247"/>
    </location>
</feature>
<feature type="domain" description="Retrovirus-related Pol polyprotein from transposon TNT 1-94-like beta-barrel" evidence="2">
    <location>
        <begin position="75"/>
        <end position="127"/>
    </location>
</feature>
<dbReference type="Pfam" id="PF22936">
    <property type="entry name" value="Pol_BBD"/>
    <property type="match status" value="1"/>
</dbReference>
<dbReference type="Proteomes" id="UP000233551">
    <property type="component" value="Unassembled WGS sequence"/>
</dbReference>
<dbReference type="STRING" id="22663.A0A2I0LC41"/>
<sequence length="247" mass="27313">MCWNCKEKEQGHLKKNCPKMNGKGKSVDPSATAGVVERDSDEGEPILAANKVTKAHEDVSGDMLATISDSSETSWIFDSGCSYHMCPNGELFTTFEKLEGGKVLMGNNNVYGAIGIDTVRVPSKSGCRSPSTTMECLTPNEKWTGSPTNYVDLKVFGCSAYAHVRERKLNPRAKKCILLGYANGVKWYRLWCPDGSKFLISRDGTFNELAMLKPSQGAKRKVVEHEEQVEPSRKQVELDLEPSENPQ</sequence>
<accession>A0A2I0LC41</accession>
<dbReference type="AlphaFoldDB" id="A0A2I0LC41"/>
<proteinExistence type="predicted"/>
<feature type="domain" description="Retroviral polymerase SH3-like" evidence="3">
    <location>
        <begin position="158"/>
        <end position="216"/>
    </location>
</feature>
<evidence type="ECO:0000259" key="3">
    <source>
        <dbReference type="Pfam" id="PF25597"/>
    </source>
</evidence>
<evidence type="ECO:0000256" key="1">
    <source>
        <dbReference type="SAM" id="MobiDB-lite"/>
    </source>
</evidence>
<keyword evidence="5" id="KW-1185">Reference proteome</keyword>
<evidence type="ECO:0008006" key="6">
    <source>
        <dbReference type="Google" id="ProtNLM"/>
    </source>
</evidence>
<organism evidence="4 5">
    <name type="scientific">Punica granatum</name>
    <name type="common">Pomegranate</name>
    <dbReference type="NCBI Taxonomy" id="22663"/>
    <lineage>
        <taxon>Eukaryota</taxon>
        <taxon>Viridiplantae</taxon>
        <taxon>Streptophyta</taxon>
        <taxon>Embryophyta</taxon>
        <taxon>Tracheophyta</taxon>
        <taxon>Spermatophyta</taxon>
        <taxon>Magnoliopsida</taxon>
        <taxon>eudicotyledons</taxon>
        <taxon>Gunneridae</taxon>
        <taxon>Pentapetalae</taxon>
        <taxon>rosids</taxon>
        <taxon>malvids</taxon>
        <taxon>Myrtales</taxon>
        <taxon>Lythraceae</taxon>
        <taxon>Punica</taxon>
    </lineage>
</organism>
<dbReference type="EMBL" id="PGOL01000058">
    <property type="protein sequence ID" value="PKI78242.1"/>
    <property type="molecule type" value="Genomic_DNA"/>
</dbReference>
<protein>
    <recommendedName>
        <fullName evidence="6">CCHC-type domain-containing protein</fullName>
    </recommendedName>
</protein>
<feature type="compositionally biased region" description="Basic and acidic residues" evidence="1">
    <location>
        <begin position="221"/>
        <end position="237"/>
    </location>
</feature>
<name>A0A2I0LC41_PUNGR</name>
<reference evidence="4 5" key="1">
    <citation type="submission" date="2017-11" db="EMBL/GenBank/DDBJ databases">
        <title>De-novo sequencing of pomegranate (Punica granatum L.) genome.</title>
        <authorList>
            <person name="Akparov Z."/>
            <person name="Amiraslanov A."/>
            <person name="Hajiyeva S."/>
            <person name="Abbasov M."/>
            <person name="Kaur K."/>
            <person name="Hamwieh A."/>
            <person name="Solovyev V."/>
            <person name="Salamov A."/>
            <person name="Braich B."/>
            <person name="Kosarev P."/>
            <person name="Mahmoud A."/>
            <person name="Hajiyev E."/>
            <person name="Babayeva S."/>
            <person name="Izzatullayeva V."/>
            <person name="Mammadov A."/>
            <person name="Mammadov A."/>
            <person name="Sharifova S."/>
            <person name="Ojaghi J."/>
            <person name="Eynullazada K."/>
            <person name="Bayramov B."/>
            <person name="Abdulazimova A."/>
            <person name="Shahmuradov I."/>
        </authorList>
    </citation>
    <scope>NUCLEOTIDE SEQUENCE [LARGE SCALE GENOMIC DNA]</scope>
    <source>
        <strain evidence="5">cv. AG2017</strain>
        <tissue evidence="4">Leaf</tissue>
    </source>
</reference>
<comment type="caution">
    <text evidence="4">The sequence shown here is derived from an EMBL/GenBank/DDBJ whole genome shotgun (WGS) entry which is preliminary data.</text>
</comment>
<dbReference type="InterPro" id="IPR057670">
    <property type="entry name" value="SH3_retrovirus"/>
</dbReference>
<gene>
    <name evidence="4" type="ORF">CRG98_001413</name>
</gene>
<evidence type="ECO:0000313" key="5">
    <source>
        <dbReference type="Proteomes" id="UP000233551"/>
    </source>
</evidence>
<evidence type="ECO:0000313" key="4">
    <source>
        <dbReference type="EMBL" id="PKI78242.1"/>
    </source>
</evidence>
<feature type="compositionally biased region" description="Acidic residues" evidence="1">
    <location>
        <begin position="238"/>
        <end position="247"/>
    </location>
</feature>
<dbReference type="InterPro" id="IPR054722">
    <property type="entry name" value="PolX-like_BBD"/>
</dbReference>
<dbReference type="Pfam" id="PF25597">
    <property type="entry name" value="SH3_retrovirus"/>
    <property type="match status" value="1"/>
</dbReference>
<evidence type="ECO:0000259" key="2">
    <source>
        <dbReference type="Pfam" id="PF22936"/>
    </source>
</evidence>